<dbReference type="PROSITE" id="PS50110">
    <property type="entry name" value="RESPONSE_REGULATORY"/>
    <property type="match status" value="1"/>
</dbReference>
<evidence type="ECO:0000259" key="5">
    <source>
        <dbReference type="PROSITE" id="PS50043"/>
    </source>
</evidence>
<evidence type="ECO:0000256" key="2">
    <source>
        <dbReference type="ARBA" id="ARBA00023125"/>
    </source>
</evidence>
<evidence type="ECO:0000256" key="4">
    <source>
        <dbReference type="PROSITE-ProRule" id="PRU00169"/>
    </source>
</evidence>
<dbReference type="OrthoDB" id="9808843at2"/>
<comment type="caution">
    <text evidence="4">Lacks conserved residue(s) required for the propagation of feature annotation.</text>
</comment>
<dbReference type="SUPFAM" id="SSF46894">
    <property type="entry name" value="C-terminal effector domain of the bipartite response regulators"/>
    <property type="match status" value="1"/>
</dbReference>
<keyword evidence="8" id="KW-1185">Reference proteome</keyword>
<dbReference type="KEGG" id="eke:EK0264_02585"/>
<dbReference type="EMBL" id="CP047156">
    <property type="protein sequence ID" value="QHC02239.1"/>
    <property type="molecule type" value="Genomic_DNA"/>
</dbReference>
<dbReference type="InterPro" id="IPR001789">
    <property type="entry name" value="Sig_transdc_resp-reg_receiver"/>
</dbReference>
<dbReference type="Pfam" id="PF00196">
    <property type="entry name" value="GerE"/>
    <property type="match status" value="1"/>
</dbReference>
<dbReference type="Gene3D" id="3.40.50.2300">
    <property type="match status" value="1"/>
</dbReference>
<accession>A0A7L4YU27</accession>
<dbReference type="SMART" id="SM00421">
    <property type="entry name" value="HTH_LUXR"/>
    <property type="match status" value="1"/>
</dbReference>
<keyword evidence="2 7" id="KW-0238">DNA-binding</keyword>
<gene>
    <name evidence="7" type="ORF">EK0264_02585</name>
</gene>
<evidence type="ECO:0000256" key="1">
    <source>
        <dbReference type="ARBA" id="ARBA00023015"/>
    </source>
</evidence>
<dbReference type="PANTHER" id="PTHR43214">
    <property type="entry name" value="TWO-COMPONENT RESPONSE REGULATOR"/>
    <property type="match status" value="1"/>
</dbReference>
<sequence length="177" mass="18547">MTYVALDGETTSVGGFGEDASGTPLTVIKLTTFDLDEYVVTALQRGASGFLLKASDPRELAYAVHAVHAGGVYLAPRITKRLVDTGLLGAATARRARARELVARLTEREREVLAALADGLSNQQIGRRLALAEGTVKVHVSAILAKLEVDNRVSAALLAVESGVLPTRGGLSTDIGP</sequence>
<dbReference type="SUPFAM" id="SSF52172">
    <property type="entry name" value="CheY-like"/>
    <property type="match status" value="1"/>
</dbReference>
<protein>
    <submittedName>
        <fullName evidence="7">DNA-binding response regulator</fullName>
    </submittedName>
</protein>
<dbReference type="InterPro" id="IPR016032">
    <property type="entry name" value="Sig_transdc_resp-reg_C-effctor"/>
</dbReference>
<organism evidence="7 8">
    <name type="scientific">Epidermidibacterium keratini</name>
    <dbReference type="NCBI Taxonomy" id="1891644"/>
    <lineage>
        <taxon>Bacteria</taxon>
        <taxon>Bacillati</taxon>
        <taxon>Actinomycetota</taxon>
        <taxon>Actinomycetes</taxon>
        <taxon>Sporichthyales</taxon>
        <taxon>Sporichthyaceae</taxon>
        <taxon>Epidermidibacterium</taxon>
    </lineage>
</organism>
<dbReference type="PROSITE" id="PS50043">
    <property type="entry name" value="HTH_LUXR_2"/>
    <property type="match status" value="1"/>
</dbReference>
<proteinExistence type="predicted"/>
<keyword evidence="1" id="KW-0805">Transcription regulation</keyword>
<evidence type="ECO:0000313" key="7">
    <source>
        <dbReference type="EMBL" id="QHC02239.1"/>
    </source>
</evidence>
<dbReference type="PANTHER" id="PTHR43214:SF24">
    <property type="entry name" value="TRANSCRIPTIONAL REGULATORY PROTEIN NARL-RELATED"/>
    <property type="match status" value="1"/>
</dbReference>
<evidence type="ECO:0000256" key="3">
    <source>
        <dbReference type="ARBA" id="ARBA00023163"/>
    </source>
</evidence>
<dbReference type="GO" id="GO:0006355">
    <property type="term" value="P:regulation of DNA-templated transcription"/>
    <property type="evidence" value="ECO:0007669"/>
    <property type="project" value="InterPro"/>
</dbReference>
<name>A0A7L4YU27_9ACTN</name>
<feature type="domain" description="Response regulatory" evidence="6">
    <location>
        <begin position="1"/>
        <end position="68"/>
    </location>
</feature>
<reference evidence="7 8" key="1">
    <citation type="journal article" date="2018" name="Int. J. Syst. Evol. Microbiol.">
        <title>Epidermidibacterium keratini gen. nov., sp. nov., a member of the family Sporichthyaceae, isolated from keratin epidermis.</title>
        <authorList>
            <person name="Lee D.G."/>
            <person name="Trujillo M.E."/>
            <person name="Kang S."/>
            <person name="Nam J.J."/>
            <person name="Kim Y.J."/>
        </authorList>
    </citation>
    <scope>NUCLEOTIDE SEQUENCE [LARGE SCALE GENOMIC DNA]</scope>
    <source>
        <strain evidence="7 8">EPI-7</strain>
    </source>
</reference>
<dbReference type="InterPro" id="IPR000792">
    <property type="entry name" value="Tscrpt_reg_LuxR_C"/>
</dbReference>
<dbReference type="InterPro" id="IPR011006">
    <property type="entry name" value="CheY-like_superfamily"/>
</dbReference>
<keyword evidence="3" id="KW-0804">Transcription</keyword>
<dbReference type="CDD" id="cd06170">
    <property type="entry name" value="LuxR_C_like"/>
    <property type="match status" value="1"/>
</dbReference>
<evidence type="ECO:0000313" key="8">
    <source>
        <dbReference type="Proteomes" id="UP000463857"/>
    </source>
</evidence>
<evidence type="ECO:0000259" key="6">
    <source>
        <dbReference type="PROSITE" id="PS50110"/>
    </source>
</evidence>
<dbReference type="PRINTS" id="PR00038">
    <property type="entry name" value="HTHLUXR"/>
</dbReference>
<dbReference type="GO" id="GO:0003677">
    <property type="term" value="F:DNA binding"/>
    <property type="evidence" value="ECO:0007669"/>
    <property type="project" value="UniProtKB-KW"/>
</dbReference>
<dbReference type="InterPro" id="IPR039420">
    <property type="entry name" value="WalR-like"/>
</dbReference>
<dbReference type="InParanoid" id="A0A7L4YU27"/>
<dbReference type="PROSITE" id="PS00622">
    <property type="entry name" value="HTH_LUXR_1"/>
    <property type="match status" value="1"/>
</dbReference>
<dbReference type="GO" id="GO:0000160">
    <property type="term" value="P:phosphorelay signal transduction system"/>
    <property type="evidence" value="ECO:0007669"/>
    <property type="project" value="InterPro"/>
</dbReference>
<dbReference type="Proteomes" id="UP000463857">
    <property type="component" value="Chromosome"/>
</dbReference>
<dbReference type="AlphaFoldDB" id="A0A7L4YU27"/>
<feature type="domain" description="HTH luxR-type" evidence="5">
    <location>
        <begin position="98"/>
        <end position="163"/>
    </location>
</feature>